<dbReference type="AlphaFoldDB" id="A0A5C6LUV6"/>
<evidence type="ECO:0000313" key="2">
    <source>
        <dbReference type="EMBL" id="TWW01041.1"/>
    </source>
</evidence>
<dbReference type="Proteomes" id="UP000318815">
    <property type="component" value="Unassembled WGS sequence"/>
</dbReference>
<dbReference type="EMBL" id="VOHS01000006">
    <property type="protein sequence ID" value="TWW01041.1"/>
    <property type="molecule type" value="Genomic_DNA"/>
</dbReference>
<comment type="caution">
    <text evidence="2">The sequence shown here is derived from an EMBL/GenBank/DDBJ whole genome shotgun (WGS) entry which is preliminary data.</text>
</comment>
<accession>A0A5C6LUV6</accession>
<evidence type="ECO:0000259" key="1">
    <source>
        <dbReference type="Pfam" id="PF16314"/>
    </source>
</evidence>
<dbReference type="InterPro" id="IPR032533">
    <property type="entry name" value="DUF4954"/>
</dbReference>
<keyword evidence="3" id="KW-1185">Reference proteome</keyword>
<dbReference type="RefSeq" id="WP_146304746.1">
    <property type="nucleotide sequence ID" value="NZ_VOHS01000006.1"/>
</dbReference>
<gene>
    <name evidence="2" type="ORF">FEF09_08735</name>
</gene>
<dbReference type="Pfam" id="PF16314">
    <property type="entry name" value="DUF4954"/>
    <property type="match status" value="1"/>
</dbReference>
<evidence type="ECO:0000313" key="3">
    <source>
        <dbReference type="Proteomes" id="UP000318815"/>
    </source>
</evidence>
<name>A0A5C6LUV6_9BACT</name>
<organism evidence="2 3">
    <name type="scientific">Chitinophaga pinensis</name>
    <dbReference type="NCBI Taxonomy" id="79329"/>
    <lineage>
        <taxon>Bacteria</taxon>
        <taxon>Pseudomonadati</taxon>
        <taxon>Bacteroidota</taxon>
        <taxon>Chitinophagia</taxon>
        <taxon>Chitinophagales</taxon>
        <taxon>Chitinophagaceae</taxon>
        <taxon>Chitinophaga</taxon>
    </lineage>
</organism>
<protein>
    <submittedName>
        <fullName evidence="2">DUF4954 family protein</fullName>
    </submittedName>
</protein>
<reference evidence="2 3" key="1">
    <citation type="submission" date="2019-08" db="EMBL/GenBank/DDBJ databases">
        <title>Whole genome sequencing of chitin degrading bacteria Chitinophaga pinensis YS16.</title>
        <authorList>
            <person name="Singh R.P."/>
            <person name="Manchanda G."/>
            <person name="Maurya I.K."/>
            <person name="Joshi N.K."/>
            <person name="Srivastava A.K."/>
        </authorList>
    </citation>
    <scope>NUCLEOTIDE SEQUENCE [LARGE SCALE GENOMIC DNA]</scope>
    <source>
        <strain evidence="2 3">YS-16</strain>
    </source>
</reference>
<dbReference type="Gene3D" id="2.160.10.10">
    <property type="entry name" value="Hexapeptide repeat proteins"/>
    <property type="match status" value="1"/>
</dbReference>
<dbReference type="OrthoDB" id="908418at2"/>
<sequence length="738" mass="84176">MNVIQKKPLTELGYNFVAAPYLPEGKDEYYLRNRQLGKQQTNYRKLTALEIEILVRNDNTSDDWNNIFVANEFNPQLVKHCHFFGVVRIGKLEPYYLEFHNLRLPVGLYNSTISSCDFGDNAVIHNVNYLSHYIIGNEVIICNVNEMTTTDHAKFGNGIVKEGESESLRIWLELCNENGGRSVMPFDGMLPGDAWLWTRNRDDAALQQQFKTFTEKQFDKKRGYYGMVGDRSVIKNCKIIKDVTIGTDAYLKGANKIKNVTINSSAEATSQIGEGCELVNGIVGYGCRVFYGVKAVRFVMASHSQLKYGARLINSYLGNNATISCCEVLNSLIFPAHEQHHNNSFLCAALIMGQSNMAAGATIGSNHNSRGADGEVIAGRGFWPGLCVSLKHNSRFASFMLIAKGTYMYEMDVPFPFSLVLNDEQHNTLRIMTGYWFMHNMYALARNSWKYIDRDKRTDKTQLIEYDYLAPDSVEEMIHSMALMEIATGQAWYLKHEHDAGALSVHDFQEKGKDLLLHDPEEAGRLQIYASNVENSSRKVQLLKVHRSYPLFKELINLYAVRNIFSYISQDETHTFTTLRGIVETAERGPWHNVGGQLMKEETLTDLKNQIRTGAINSWSVLHENYKTIGAHYAMDKLQHAIASLLHVEEKKARDFTPAFLKDCLLQSLHMQTYLTESIYHSRAKDYQNPFRQMTYENEAEMEAVIGKLDDNNFIQQTLADLAAYKQQVSRVIEQWKL</sequence>
<feature type="domain" description="DUF4954" evidence="1">
    <location>
        <begin position="43"/>
        <end position="483"/>
    </location>
</feature>
<proteinExistence type="predicted"/>